<accession>A0A081BV55</accession>
<reference evidence="2" key="1">
    <citation type="journal article" date="2015" name="PeerJ">
        <title>First genomic representation of candidate bacterial phylum KSB3 points to enhanced environmental sensing as a trigger of wastewater bulking.</title>
        <authorList>
            <person name="Sekiguchi Y."/>
            <person name="Ohashi A."/>
            <person name="Parks D.H."/>
            <person name="Yamauchi T."/>
            <person name="Tyson G.W."/>
            <person name="Hugenholtz P."/>
        </authorList>
    </citation>
    <scope>NUCLEOTIDE SEQUENCE [LARGE SCALE GENOMIC DNA]</scope>
</reference>
<dbReference type="Proteomes" id="UP000030661">
    <property type="component" value="Unassembled WGS sequence"/>
</dbReference>
<evidence type="ECO:0000313" key="2">
    <source>
        <dbReference type="EMBL" id="GAK56210.1"/>
    </source>
</evidence>
<protein>
    <recommendedName>
        <fullName evidence="4">Phage holin family protein</fullName>
    </recommendedName>
</protein>
<sequence length="118" mass="12351">MNNNVVNKDDTLQRDSFTELLGQLASNSSAVVHDEIELVIQGIREQVTAARSGVVTVVTGAAISFAACMALCAALILGLTSYMTPVMAALVTGSALAVIGVVIVFIGYKQLKKPILKT</sequence>
<dbReference type="EMBL" id="DF820464">
    <property type="protein sequence ID" value="GAK56210.1"/>
    <property type="molecule type" value="Genomic_DNA"/>
</dbReference>
<keyword evidence="3" id="KW-1185">Reference proteome</keyword>
<dbReference type="STRING" id="1499967.U27_03172"/>
<evidence type="ECO:0008006" key="4">
    <source>
        <dbReference type="Google" id="ProtNLM"/>
    </source>
</evidence>
<keyword evidence="1" id="KW-0812">Transmembrane</keyword>
<keyword evidence="1" id="KW-1133">Transmembrane helix</keyword>
<evidence type="ECO:0000313" key="3">
    <source>
        <dbReference type="Proteomes" id="UP000030661"/>
    </source>
</evidence>
<evidence type="ECO:0000256" key="1">
    <source>
        <dbReference type="SAM" id="Phobius"/>
    </source>
</evidence>
<proteinExistence type="predicted"/>
<dbReference type="AlphaFoldDB" id="A0A081BV55"/>
<organism evidence="2">
    <name type="scientific">Vecturithrix granuli</name>
    <dbReference type="NCBI Taxonomy" id="1499967"/>
    <lineage>
        <taxon>Bacteria</taxon>
        <taxon>Candidatus Moduliflexota</taxon>
        <taxon>Candidatus Vecturitrichia</taxon>
        <taxon>Candidatus Vecturitrichales</taxon>
        <taxon>Candidatus Vecturitrichaceae</taxon>
        <taxon>Candidatus Vecturithrix</taxon>
    </lineage>
</organism>
<feature type="transmembrane region" description="Helical" evidence="1">
    <location>
        <begin position="86"/>
        <end position="108"/>
    </location>
</feature>
<dbReference type="Pfam" id="PF07332">
    <property type="entry name" value="Phage_holin_3_6"/>
    <property type="match status" value="1"/>
</dbReference>
<dbReference type="HOGENOM" id="CLU_2068473_0_0_0"/>
<feature type="transmembrane region" description="Helical" evidence="1">
    <location>
        <begin position="54"/>
        <end position="80"/>
    </location>
</feature>
<keyword evidence="1" id="KW-0472">Membrane</keyword>
<dbReference type="InterPro" id="IPR009937">
    <property type="entry name" value="Phage_holin_3_6"/>
</dbReference>
<gene>
    <name evidence="2" type="ORF">U27_03172</name>
</gene>
<name>A0A081BV55_VECG1</name>